<evidence type="ECO:0000313" key="2">
    <source>
        <dbReference type="EMBL" id="AEX61872.1"/>
    </source>
</evidence>
<evidence type="ECO:0000256" key="1">
    <source>
        <dbReference type="SAM" id="Coils"/>
    </source>
</evidence>
<name>H2EBU9_9VIRU</name>
<protein>
    <submittedName>
        <fullName evidence="2">Uncharacterized hydrolase</fullName>
    </submittedName>
</protein>
<proteinExistence type="predicted"/>
<sequence>MLDFLSYELKNEIIDKWSEKKTRLQKNIDELNREIDKNKQRLIFIKEK</sequence>
<accession>H2EBU9</accession>
<reference evidence="2" key="1">
    <citation type="submission" date="2011-10" db="EMBL/GenBank/DDBJ databases">
        <title>Provirophages and transpovirons: unique mobilome of giant viruses.</title>
        <authorList>
            <person name="Desnues C."/>
            <person name="LaScola B."/>
            <person name="Yutin N."/>
            <person name="Fournous G."/>
            <person name="Koonin E."/>
            <person name="Raoult D."/>
        </authorList>
    </citation>
    <scope>NUCLEOTIDE SEQUENCE</scope>
    <source>
        <strain evidence="2">Mv13-c7</strain>
    </source>
</reference>
<dbReference type="GO" id="GO:0016787">
    <property type="term" value="F:hydrolase activity"/>
    <property type="evidence" value="ECO:0007669"/>
    <property type="project" value="UniProtKB-KW"/>
</dbReference>
<keyword evidence="1" id="KW-0175">Coiled coil</keyword>
<dbReference type="EMBL" id="JN885991">
    <property type="protein sequence ID" value="AEX61872.1"/>
    <property type="molecule type" value="Genomic_DNA"/>
</dbReference>
<keyword evidence="2" id="KW-0378">Hydrolase</keyword>
<gene>
    <name evidence="2" type="ORF">c7_R809</name>
</gene>
<organism evidence="2">
    <name type="scientific">Megavirus courdo7</name>
    <dbReference type="NCBI Taxonomy" id="1128135"/>
    <lineage>
        <taxon>Viruses</taxon>
        <taxon>Varidnaviria</taxon>
        <taxon>Bamfordvirae</taxon>
        <taxon>Nucleocytoviricota</taxon>
        <taxon>Megaviricetes</taxon>
        <taxon>Imitervirales</taxon>
        <taxon>Mimiviridae</taxon>
        <taxon>Megamimivirinae</taxon>
        <taxon>Megavirus</taxon>
    </lineage>
</organism>
<feature type="coiled-coil region" evidence="1">
    <location>
        <begin position="14"/>
        <end position="48"/>
    </location>
</feature>